<evidence type="ECO:0000256" key="1">
    <source>
        <dbReference type="ARBA" id="ARBA00005189"/>
    </source>
</evidence>
<dbReference type="Gene3D" id="3.40.47.10">
    <property type="match status" value="1"/>
</dbReference>
<feature type="compositionally biased region" description="Polar residues" evidence="10">
    <location>
        <begin position="366"/>
        <end position="375"/>
    </location>
</feature>
<evidence type="ECO:0000313" key="14">
    <source>
        <dbReference type="Proteomes" id="UP000654471"/>
    </source>
</evidence>
<dbReference type="InterPro" id="IPR004655">
    <property type="entry name" value="FabH"/>
</dbReference>
<keyword evidence="14" id="KW-1185">Reference proteome</keyword>
<comment type="caution">
    <text evidence="13">The sequence shown here is derived from an EMBL/GenBank/DDBJ whole genome shotgun (WGS) entry which is preliminary data.</text>
</comment>
<gene>
    <name evidence="13" type="primary">fabH2</name>
    <name evidence="13" type="ORF">GCM10010211_44160</name>
</gene>
<dbReference type="EMBL" id="BMRP01000015">
    <property type="protein sequence ID" value="GGU73411.1"/>
    <property type="molecule type" value="Genomic_DNA"/>
</dbReference>
<dbReference type="PANTHER" id="PTHR34069:SF2">
    <property type="entry name" value="BETA-KETOACYL-[ACYL-CARRIER-PROTEIN] SYNTHASE III"/>
    <property type="match status" value="1"/>
</dbReference>
<feature type="compositionally biased region" description="Pro residues" evidence="10">
    <location>
        <begin position="350"/>
        <end position="361"/>
    </location>
</feature>
<keyword evidence="4" id="KW-0444">Lipid biosynthesis</keyword>
<dbReference type="Proteomes" id="UP000654471">
    <property type="component" value="Unassembled WGS sequence"/>
</dbReference>
<dbReference type="PANTHER" id="PTHR34069">
    <property type="entry name" value="3-OXOACYL-[ACYL-CARRIER-PROTEIN] SYNTHASE 3"/>
    <property type="match status" value="1"/>
</dbReference>
<keyword evidence="9" id="KW-0012">Acyltransferase</keyword>
<dbReference type="InterPro" id="IPR016039">
    <property type="entry name" value="Thiolase-like"/>
</dbReference>
<dbReference type="NCBIfam" id="NF006829">
    <property type="entry name" value="PRK09352.1"/>
    <property type="match status" value="1"/>
</dbReference>
<keyword evidence="7" id="KW-0443">Lipid metabolism</keyword>
<keyword evidence="6" id="KW-0276">Fatty acid metabolism</keyword>
<evidence type="ECO:0000256" key="10">
    <source>
        <dbReference type="SAM" id="MobiDB-lite"/>
    </source>
</evidence>
<protein>
    <submittedName>
        <fullName evidence="13">3-oxoacyl-[acyl-carrier-protein] synthase 3 protein 2</fullName>
    </submittedName>
</protein>
<accession>A0ABQ2V8K9</accession>
<keyword evidence="5" id="KW-0808">Transferase</keyword>
<keyword evidence="3" id="KW-0963">Cytoplasm</keyword>
<evidence type="ECO:0000259" key="12">
    <source>
        <dbReference type="Pfam" id="PF08545"/>
    </source>
</evidence>
<evidence type="ECO:0000256" key="4">
    <source>
        <dbReference type="ARBA" id="ARBA00022516"/>
    </source>
</evidence>
<evidence type="ECO:0000256" key="6">
    <source>
        <dbReference type="ARBA" id="ARBA00022832"/>
    </source>
</evidence>
<reference evidence="14" key="1">
    <citation type="journal article" date="2019" name="Int. J. Syst. Evol. Microbiol.">
        <title>The Global Catalogue of Microorganisms (GCM) 10K type strain sequencing project: providing services to taxonomists for standard genome sequencing and annotation.</title>
        <authorList>
            <consortium name="The Broad Institute Genomics Platform"/>
            <consortium name="The Broad Institute Genome Sequencing Center for Infectious Disease"/>
            <person name="Wu L."/>
            <person name="Ma J."/>
        </authorList>
    </citation>
    <scope>NUCLEOTIDE SEQUENCE [LARGE SCALE GENOMIC DNA]</scope>
    <source>
        <strain evidence="14">JCM 3399</strain>
    </source>
</reference>
<name>A0ABQ2V8K9_9ACTN</name>
<evidence type="ECO:0000256" key="3">
    <source>
        <dbReference type="ARBA" id="ARBA00022490"/>
    </source>
</evidence>
<proteinExistence type="inferred from homology"/>
<comment type="pathway">
    <text evidence="1">Lipid metabolism.</text>
</comment>
<evidence type="ECO:0000256" key="2">
    <source>
        <dbReference type="ARBA" id="ARBA00008642"/>
    </source>
</evidence>
<dbReference type="Pfam" id="PF08541">
    <property type="entry name" value="ACP_syn_III_C"/>
    <property type="match status" value="1"/>
</dbReference>
<feature type="domain" description="Beta-ketoacyl-[acyl-carrier-protein] synthase III C-terminal" evidence="11">
    <location>
        <begin position="249"/>
        <end position="338"/>
    </location>
</feature>
<evidence type="ECO:0000259" key="11">
    <source>
        <dbReference type="Pfam" id="PF08541"/>
    </source>
</evidence>
<evidence type="ECO:0000313" key="13">
    <source>
        <dbReference type="EMBL" id="GGU73411.1"/>
    </source>
</evidence>
<dbReference type="InterPro" id="IPR013751">
    <property type="entry name" value="ACP_syn_III_N"/>
</dbReference>
<feature type="region of interest" description="Disordered" evidence="10">
    <location>
        <begin position="340"/>
        <end position="375"/>
    </location>
</feature>
<feature type="domain" description="Beta-ketoacyl-[acyl-carrier-protein] synthase III N-terminal" evidence="12">
    <location>
        <begin position="117"/>
        <end position="197"/>
    </location>
</feature>
<comment type="similarity">
    <text evidence="2">Belongs to the thiolase-like superfamily. FabH family.</text>
</comment>
<evidence type="ECO:0000256" key="7">
    <source>
        <dbReference type="ARBA" id="ARBA00023098"/>
    </source>
</evidence>
<dbReference type="NCBIfam" id="TIGR00747">
    <property type="entry name" value="fabH"/>
    <property type="match status" value="1"/>
</dbReference>
<dbReference type="CDD" id="cd00830">
    <property type="entry name" value="KAS_III"/>
    <property type="match status" value="1"/>
</dbReference>
<sequence length="375" mass="39070">MTGQRTAPTPQRAAVICGIGSSLPPRVVSNEELTRQGGLRTSDAWIRSRTGIVNRRRAAPGIATGELATAAGRAALESAGGPPPDLLLLATTTPDRHCPATAPEVAHRLGLSTIPAFDLAAVCSGFVYGVSLATALLLSGSCARPLVIAAETYSSIIDPLDRDTAYIFGDGAGAVVLRDADPGQPGAVIATDLGSDGSRCDLIAINGGGSRMPLAAQQLTRHDRYFRMQGRDVYAQAVRRMTQSSRAALHRAGWAPATVGAFIGHQANQRILDSVADRLDIDPRHRFGNIQDVANTAAASIPLALADTAAQGLVPPGARTLLTAFGGGLTWGSIALTWPSATPRHHPPHPRPTAEPSPASPHPRTQPWTMSSSTS</sequence>
<organism evidence="13 14">
    <name type="scientific">Streptomyces albospinus</name>
    <dbReference type="NCBI Taxonomy" id="285515"/>
    <lineage>
        <taxon>Bacteria</taxon>
        <taxon>Bacillati</taxon>
        <taxon>Actinomycetota</taxon>
        <taxon>Actinomycetes</taxon>
        <taxon>Kitasatosporales</taxon>
        <taxon>Streptomycetaceae</taxon>
        <taxon>Streptomyces</taxon>
    </lineage>
</organism>
<dbReference type="InterPro" id="IPR013747">
    <property type="entry name" value="ACP_syn_III_C"/>
</dbReference>
<dbReference type="RefSeq" id="WP_189302542.1">
    <property type="nucleotide sequence ID" value="NZ_BMRP01000015.1"/>
</dbReference>
<dbReference type="SUPFAM" id="SSF53901">
    <property type="entry name" value="Thiolase-like"/>
    <property type="match status" value="1"/>
</dbReference>
<evidence type="ECO:0000256" key="5">
    <source>
        <dbReference type="ARBA" id="ARBA00022679"/>
    </source>
</evidence>
<evidence type="ECO:0000256" key="8">
    <source>
        <dbReference type="ARBA" id="ARBA00023160"/>
    </source>
</evidence>
<evidence type="ECO:0000256" key="9">
    <source>
        <dbReference type="ARBA" id="ARBA00023315"/>
    </source>
</evidence>
<dbReference type="Pfam" id="PF08545">
    <property type="entry name" value="ACP_syn_III"/>
    <property type="match status" value="1"/>
</dbReference>
<keyword evidence="8" id="KW-0275">Fatty acid biosynthesis</keyword>